<dbReference type="Gene3D" id="1.10.357.10">
    <property type="entry name" value="Tetracycline Repressor, domain 2"/>
    <property type="match status" value="1"/>
</dbReference>
<keyword evidence="1" id="KW-0678">Repressor</keyword>
<reference evidence="7 8" key="1">
    <citation type="submission" date="2021-03" db="EMBL/GenBank/DDBJ databases">
        <title>Sequencing the genomes of 1000 actinobacteria strains.</title>
        <authorList>
            <person name="Klenk H.-P."/>
        </authorList>
    </citation>
    <scope>NUCLEOTIDE SEQUENCE [LARGE SCALE GENOMIC DNA]</scope>
    <source>
        <strain evidence="7 8">DSM 12544</strain>
    </source>
</reference>
<evidence type="ECO:0000256" key="3">
    <source>
        <dbReference type="ARBA" id="ARBA00023125"/>
    </source>
</evidence>
<dbReference type="InterPro" id="IPR009057">
    <property type="entry name" value="Homeodomain-like_sf"/>
</dbReference>
<feature type="domain" description="HTH tetR-type" evidence="6">
    <location>
        <begin position="8"/>
        <end position="68"/>
    </location>
</feature>
<dbReference type="PANTHER" id="PTHR30055">
    <property type="entry name" value="HTH-TYPE TRANSCRIPTIONAL REGULATOR RUTR"/>
    <property type="match status" value="1"/>
</dbReference>
<dbReference type="PROSITE" id="PS50977">
    <property type="entry name" value="HTH_TETR_2"/>
    <property type="match status" value="1"/>
</dbReference>
<proteinExistence type="predicted"/>
<keyword evidence="2" id="KW-0805">Transcription regulation</keyword>
<evidence type="ECO:0000256" key="1">
    <source>
        <dbReference type="ARBA" id="ARBA00022491"/>
    </source>
</evidence>
<evidence type="ECO:0000313" key="7">
    <source>
        <dbReference type="EMBL" id="MBP2317679.1"/>
    </source>
</evidence>
<evidence type="ECO:0000259" key="6">
    <source>
        <dbReference type="PROSITE" id="PS50977"/>
    </source>
</evidence>
<dbReference type="RefSeq" id="WP_210047963.1">
    <property type="nucleotide sequence ID" value="NZ_JAGINX010000001.1"/>
</dbReference>
<dbReference type="Pfam" id="PF13977">
    <property type="entry name" value="TetR_C_6"/>
    <property type="match status" value="1"/>
</dbReference>
<accession>A0ABS4T0Y8</accession>
<dbReference type="InterPro" id="IPR001647">
    <property type="entry name" value="HTH_TetR"/>
</dbReference>
<gene>
    <name evidence="7" type="ORF">JOF45_000698</name>
</gene>
<dbReference type="Pfam" id="PF00440">
    <property type="entry name" value="TetR_N"/>
    <property type="match status" value="1"/>
</dbReference>
<name>A0ABS4T0Y8_9MICC</name>
<dbReference type="InterPro" id="IPR036271">
    <property type="entry name" value="Tet_transcr_reg_TetR-rel_C_sf"/>
</dbReference>
<organism evidence="7 8">
    <name type="scientific">Nesterenkonia lacusekhoensis</name>
    <dbReference type="NCBI Taxonomy" id="150832"/>
    <lineage>
        <taxon>Bacteria</taxon>
        <taxon>Bacillati</taxon>
        <taxon>Actinomycetota</taxon>
        <taxon>Actinomycetes</taxon>
        <taxon>Micrococcales</taxon>
        <taxon>Micrococcaceae</taxon>
        <taxon>Nesterenkonia</taxon>
    </lineage>
</organism>
<dbReference type="PANTHER" id="PTHR30055:SF219">
    <property type="entry name" value="TRANSCRIPTIONAL REGULATORY PROTEIN"/>
    <property type="match status" value="1"/>
</dbReference>
<dbReference type="SUPFAM" id="SSF48498">
    <property type="entry name" value="Tetracyclin repressor-like, C-terminal domain"/>
    <property type="match status" value="1"/>
</dbReference>
<dbReference type="SUPFAM" id="SSF46689">
    <property type="entry name" value="Homeodomain-like"/>
    <property type="match status" value="1"/>
</dbReference>
<dbReference type="Proteomes" id="UP001519331">
    <property type="component" value="Unassembled WGS sequence"/>
</dbReference>
<keyword evidence="8" id="KW-1185">Reference proteome</keyword>
<keyword evidence="4" id="KW-0804">Transcription</keyword>
<evidence type="ECO:0000313" key="8">
    <source>
        <dbReference type="Proteomes" id="UP001519331"/>
    </source>
</evidence>
<evidence type="ECO:0000256" key="4">
    <source>
        <dbReference type="ARBA" id="ARBA00023163"/>
    </source>
</evidence>
<protein>
    <submittedName>
        <fullName evidence="7">AcrR family transcriptional regulator</fullName>
    </submittedName>
</protein>
<dbReference type="InterPro" id="IPR050109">
    <property type="entry name" value="HTH-type_TetR-like_transc_reg"/>
</dbReference>
<evidence type="ECO:0000256" key="2">
    <source>
        <dbReference type="ARBA" id="ARBA00023015"/>
    </source>
</evidence>
<evidence type="ECO:0000256" key="5">
    <source>
        <dbReference type="PROSITE-ProRule" id="PRU00335"/>
    </source>
</evidence>
<keyword evidence="3 5" id="KW-0238">DNA-binding</keyword>
<dbReference type="EMBL" id="JAGINX010000001">
    <property type="protein sequence ID" value="MBP2317679.1"/>
    <property type="molecule type" value="Genomic_DNA"/>
</dbReference>
<dbReference type="InterPro" id="IPR039538">
    <property type="entry name" value="BetI_C"/>
</dbReference>
<comment type="caution">
    <text evidence="7">The sequence shown here is derived from an EMBL/GenBank/DDBJ whole genome shotgun (WGS) entry which is preliminary data.</text>
</comment>
<feature type="DNA-binding region" description="H-T-H motif" evidence="5">
    <location>
        <begin position="31"/>
        <end position="50"/>
    </location>
</feature>
<sequence length="201" mass="21585">MPARIDPEQRRQQVIEAACRLVVAEGIEGVSLRKVADESGLNIGSVRHYFDGHHDLLTAAAEEAGARMGHRLAAHPLEGLRELTGEAALDALQSVVETVLPVDEPRRDEAIVVVELIMASRTMPVFRVMSERMAADLAAVFRDALVSLDVPDADLAAAQLTAVTGGLTLDTVTPHGGLSVERLRAVLRAHLRMLLASARHG</sequence>